<dbReference type="GO" id="GO:0004672">
    <property type="term" value="F:protein kinase activity"/>
    <property type="evidence" value="ECO:0007669"/>
    <property type="project" value="InterPro"/>
</dbReference>
<dbReference type="Gene3D" id="1.10.510.10">
    <property type="entry name" value="Transferase(Phosphotransferase) domain 1"/>
    <property type="match status" value="1"/>
</dbReference>
<proteinExistence type="predicted"/>
<name>A0A7W0C898_9BACT</name>
<evidence type="ECO:0000259" key="1">
    <source>
        <dbReference type="PROSITE" id="PS50011"/>
    </source>
</evidence>
<comment type="caution">
    <text evidence="2">The sequence shown here is derived from an EMBL/GenBank/DDBJ whole genome shotgun (WGS) entry which is preliminary data.</text>
</comment>
<dbReference type="Proteomes" id="UP000525298">
    <property type="component" value="Unassembled WGS sequence"/>
</dbReference>
<dbReference type="PROSITE" id="PS50011">
    <property type="entry name" value="PROTEIN_KINASE_DOM"/>
    <property type="match status" value="1"/>
</dbReference>
<dbReference type="GO" id="GO:0005524">
    <property type="term" value="F:ATP binding"/>
    <property type="evidence" value="ECO:0007669"/>
    <property type="project" value="InterPro"/>
</dbReference>
<protein>
    <submittedName>
        <fullName evidence="2">3-deoxy-D-manno-octulosonic acid kinase</fullName>
        <ecNumber evidence="2">2.7.1.166</ecNumber>
    </submittedName>
</protein>
<dbReference type="SUPFAM" id="SSF56112">
    <property type="entry name" value="Protein kinase-like (PK-like)"/>
    <property type="match status" value="1"/>
</dbReference>
<sequence length="227" mass="25665">MTLQRHRGYRFGSGRGLTRPQMDRLAEYFQMPPQNARGRLGGRTGAQTAEIKGLGKLIIKTYFRGGLLGRVIEKTYLGIGPCRGRAEFEMLTRIRAMGVRAPAPVAFASKGRFLQNTWLVTRQIENARTLSELAMVDEKAAEQIISAVAGQVRKLIQNRILHVDLHPGNILVNASGRVYIIDFDKALQTRDNAARLRQRYIRRWQRAVIKHELPLFLNPLFCDNLGG</sequence>
<evidence type="ECO:0000313" key="3">
    <source>
        <dbReference type="Proteomes" id="UP000525298"/>
    </source>
</evidence>
<keyword evidence="2" id="KW-0418">Kinase</keyword>
<dbReference type="EC" id="2.7.1.166" evidence="2"/>
<gene>
    <name evidence="2" type="ORF">HNR65_001329</name>
</gene>
<dbReference type="AlphaFoldDB" id="A0A7W0C898"/>
<accession>A0A7W0C898</accession>
<keyword evidence="2" id="KW-0808">Transferase</keyword>
<evidence type="ECO:0000313" key="2">
    <source>
        <dbReference type="EMBL" id="MBA2881003.1"/>
    </source>
</evidence>
<dbReference type="RefSeq" id="WP_181550673.1">
    <property type="nucleotide sequence ID" value="NZ_JACDUS010000003.1"/>
</dbReference>
<dbReference type="EMBL" id="JACDUS010000003">
    <property type="protein sequence ID" value="MBA2881003.1"/>
    <property type="molecule type" value="Genomic_DNA"/>
</dbReference>
<keyword evidence="3" id="KW-1185">Reference proteome</keyword>
<dbReference type="InterPro" id="IPR011009">
    <property type="entry name" value="Kinase-like_dom_sf"/>
</dbReference>
<reference evidence="2 3" key="1">
    <citation type="submission" date="2020-07" db="EMBL/GenBank/DDBJ databases">
        <title>Genomic Encyclopedia of Type Strains, Phase IV (KMG-IV): sequencing the most valuable type-strain genomes for metagenomic binning, comparative biology and taxonomic classification.</title>
        <authorList>
            <person name="Goeker M."/>
        </authorList>
    </citation>
    <scope>NUCLEOTIDE SEQUENCE [LARGE SCALE GENOMIC DNA]</scope>
    <source>
        <strain evidence="2 3">DSM 17721</strain>
    </source>
</reference>
<feature type="domain" description="Protein kinase" evidence="1">
    <location>
        <begin position="29"/>
        <end position="227"/>
    </location>
</feature>
<dbReference type="InterPro" id="IPR000719">
    <property type="entry name" value="Prot_kinase_dom"/>
</dbReference>
<dbReference type="Pfam" id="PF06293">
    <property type="entry name" value="Kdo"/>
    <property type="match status" value="1"/>
</dbReference>
<organism evidence="2 3">
    <name type="scientific">Desulfosalsimonas propionicica</name>
    <dbReference type="NCBI Taxonomy" id="332175"/>
    <lineage>
        <taxon>Bacteria</taxon>
        <taxon>Pseudomonadati</taxon>
        <taxon>Thermodesulfobacteriota</taxon>
        <taxon>Desulfobacteria</taxon>
        <taxon>Desulfobacterales</taxon>
        <taxon>Desulfosalsimonadaceae</taxon>
        <taxon>Desulfosalsimonas</taxon>
    </lineage>
</organism>